<dbReference type="Gene3D" id="3.20.20.70">
    <property type="entry name" value="Aldolase class I"/>
    <property type="match status" value="1"/>
</dbReference>
<dbReference type="PROSITE" id="PS51257">
    <property type="entry name" value="PROKAR_LIPOPROTEIN"/>
    <property type="match status" value="1"/>
</dbReference>
<dbReference type="Proteomes" id="UP000637628">
    <property type="component" value="Unassembled WGS sequence"/>
</dbReference>
<evidence type="ECO:0000313" key="4">
    <source>
        <dbReference type="EMBL" id="GID99936.1"/>
    </source>
</evidence>
<dbReference type="InterPro" id="IPR013785">
    <property type="entry name" value="Aldolase_TIM"/>
</dbReference>
<comment type="caution">
    <text evidence="4">The sequence shown here is derived from an EMBL/GenBank/DDBJ whole genome shotgun (WGS) entry which is preliminary data.</text>
</comment>
<evidence type="ECO:0000256" key="2">
    <source>
        <dbReference type="SAM" id="SignalP"/>
    </source>
</evidence>
<feature type="signal peptide" evidence="2">
    <location>
        <begin position="1"/>
        <end position="20"/>
    </location>
</feature>
<evidence type="ECO:0000256" key="1">
    <source>
        <dbReference type="SAM" id="MobiDB-lite"/>
    </source>
</evidence>
<sequence length="293" mass="31586">MTRLAALLLITAMLAGCAGGEDEPAPAASSAAVTSSPAVTPSRDATPSPAAAPEQAWELPPANGRFDYQLGGAYPPDTNVKIVDRDRTAKPAPGVYSICYVNAFQTQPGENSWWQRHHNDLLLREKDGYVEDEDWPDERLLDISTAAKRTALAGIIGGWFADCAKAGFRAVEPDNLDSYTRSKGRLQRDQAIAYAQMLKAKAHGAGLAIAQKNAVEMTGLGFDFAVAEECAVYDECGGYLKIYGDLVYEVEYTDNGVAAYRKACAGHGARISIILRDRDVVPVATAGYHYEFC</sequence>
<organism evidence="4 5">
    <name type="scientific">Paractinoplanes durhamensis</name>
    <dbReference type="NCBI Taxonomy" id="113563"/>
    <lineage>
        <taxon>Bacteria</taxon>
        <taxon>Bacillati</taxon>
        <taxon>Actinomycetota</taxon>
        <taxon>Actinomycetes</taxon>
        <taxon>Micromonosporales</taxon>
        <taxon>Micromonosporaceae</taxon>
        <taxon>Paractinoplanes</taxon>
    </lineage>
</organism>
<keyword evidence="5" id="KW-1185">Reference proteome</keyword>
<feature type="domain" description="Glycoside-hydrolase family GH114 TIM-barrel" evidence="3">
    <location>
        <begin position="66"/>
        <end position="280"/>
    </location>
</feature>
<dbReference type="PANTHER" id="PTHR35273">
    <property type="entry name" value="ALPHA-1,4 POLYGALACTOSAMINIDASE, PUTATIVE (AFU_ORTHOLOGUE AFUA_3G07890)-RELATED"/>
    <property type="match status" value="1"/>
</dbReference>
<keyword evidence="2" id="KW-0732">Signal</keyword>
<name>A0ABQ3YQT4_9ACTN</name>
<feature type="region of interest" description="Disordered" evidence="1">
    <location>
        <begin position="20"/>
        <end position="55"/>
    </location>
</feature>
<protein>
    <recommendedName>
        <fullName evidence="3">Glycoside-hydrolase family GH114 TIM-barrel domain-containing protein</fullName>
    </recommendedName>
</protein>
<evidence type="ECO:0000259" key="3">
    <source>
        <dbReference type="Pfam" id="PF03537"/>
    </source>
</evidence>
<feature type="compositionally biased region" description="Low complexity" evidence="1">
    <location>
        <begin position="25"/>
        <end position="42"/>
    </location>
</feature>
<accession>A0ABQ3YQT4</accession>
<dbReference type="InterPro" id="IPR004352">
    <property type="entry name" value="GH114_TIM-barrel"/>
</dbReference>
<dbReference type="PANTHER" id="PTHR35273:SF2">
    <property type="entry name" value="ALPHA-GALACTOSIDASE"/>
    <property type="match status" value="1"/>
</dbReference>
<feature type="chain" id="PRO_5047479190" description="Glycoside-hydrolase family GH114 TIM-barrel domain-containing protein" evidence="2">
    <location>
        <begin position="21"/>
        <end position="293"/>
    </location>
</feature>
<dbReference type="Pfam" id="PF03537">
    <property type="entry name" value="Glyco_hydro_114"/>
    <property type="match status" value="1"/>
</dbReference>
<gene>
    <name evidence="4" type="ORF">Adu01nite_12870</name>
</gene>
<dbReference type="RefSeq" id="WP_239132174.1">
    <property type="nucleotide sequence ID" value="NZ_BAAATX010000015.1"/>
</dbReference>
<dbReference type="EMBL" id="BOML01000012">
    <property type="protein sequence ID" value="GID99936.1"/>
    <property type="molecule type" value="Genomic_DNA"/>
</dbReference>
<proteinExistence type="predicted"/>
<dbReference type="SUPFAM" id="SSF51445">
    <property type="entry name" value="(Trans)glycosidases"/>
    <property type="match status" value="1"/>
</dbReference>
<evidence type="ECO:0000313" key="5">
    <source>
        <dbReference type="Proteomes" id="UP000637628"/>
    </source>
</evidence>
<reference evidence="4 5" key="1">
    <citation type="submission" date="2021-01" db="EMBL/GenBank/DDBJ databases">
        <title>Whole genome shotgun sequence of Actinoplanes durhamensis NBRC 14914.</title>
        <authorList>
            <person name="Komaki H."/>
            <person name="Tamura T."/>
        </authorList>
    </citation>
    <scope>NUCLEOTIDE SEQUENCE [LARGE SCALE GENOMIC DNA]</scope>
    <source>
        <strain evidence="4 5">NBRC 14914</strain>
    </source>
</reference>
<dbReference type="InterPro" id="IPR017853">
    <property type="entry name" value="GH"/>
</dbReference>